<dbReference type="EMBL" id="DXBB01000111">
    <property type="protein sequence ID" value="HIZ73440.1"/>
    <property type="molecule type" value="Genomic_DNA"/>
</dbReference>
<proteinExistence type="inferred from homology"/>
<evidence type="ECO:0000313" key="2">
    <source>
        <dbReference type="EMBL" id="HIZ73440.1"/>
    </source>
</evidence>
<feature type="non-terminal residue" evidence="2">
    <location>
        <position position="259"/>
    </location>
</feature>
<dbReference type="CDD" id="cd17242">
    <property type="entry name" value="MobM_relaxase"/>
    <property type="match status" value="1"/>
</dbReference>
<evidence type="ECO:0000313" key="3">
    <source>
        <dbReference type="Proteomes" id="UP000824102"/>
    </source>
</evidence>
<protein>
    <submittedName>
        <fullName evidence="2">Plasmid recombination protein</fullName>
    </submittedName>
</protein>
<dbReference type="AlphaFoldDB" id="A0A9D2G6X6"/>
<accession>A0A9D2G6X6</accession>
<gene>
    <name evidence="2" type="ORF">H9964_07645</name>
</gene>
<comment type="caution">
    <text evidence="2">The sequence shown here is derived from an EMBL/GenBank/DDBJ whole genome shotgun (WGS) entry which is preliminary data.</text>
</comment>
<dbReference type="Pfam" id="PF01076">
    <property type="entry name" value="Mob_Pre"/>
    <property type="match status" value="1"/>
</dbReference>
<dbReference type="Proteomes" id="UP000824102">
    <property type="component" value="Unassembled WGS sequence"/>
</dbReference>
<name>A0A9D2G6X6_9FIRM</name>
<dbReference type="NCBIfam" id="NF041497">
    <property type="entry name" value="MobV"/>
    <property type="match status" value="1"/>
</dbReference>
<reference evidence="2" key="1">
    <citation type="journal article" date="2021" name="PeerJ">
        <title>Extensive microbial diversity within the chicken gut microbiome revealed by metagenomics and culture.</title>
        <authorList>
            <person name="Gilroy R."/>
            <person name="Ravi A."/>
            <person name="Getino M."/>
            <person name="Pursley I."/>
            <person name="Horton D.L."/>
            <person name="Alikhan N.F."/>
            <person name="Baker D."/>
            <person name="Gharbi K."/>
            <person name="Hall N."/>
            <person name="Watson M."/>
            <person name="Adriaenssens E.M."/>
            <person name="Foster-Nyarko E."/>
            <person name="Jarju S."/>
            <person name="Secka A."/>
            <person name="Antonio M."/>
            <person name="Oren A."/>
            <person name="Chaudhuri R.R."/>
            <person name="La Ragione R."/>
            <person name="Hildebrand F."/>
            <person name="Pallen M.J."/>
        </authorList>
    </citation>
    <scope>NUCLEOTIDE SEQUENCE</scope>
    <source>
        <strain evidence="2">ChiW7-2402</strain>
    </source>
</reference>
<organism evidence="2 3">
    <name type="scientific">Candidatus Gallimonas intestinavium</name>
    <dbReference type="NCBI Taxonomy" id="2838603"/>
    <lineage>
        <taxon>Bacteria</taxon>
        <taxon>Bacillati</taxon>
        <taxon>Bacillota</taxon>
        <taxon>Clostridia</taxon>
        <taxon>Candidatus Gallimonas</taxon>
    </lineage>
</organism>
<evidence type="ECO:0000256" key="1">
    <source>
        <dbReference type="ARBA" id="ARBA00010657"/>
    </source>
</evidence>
<sequence length="259" mass="29733">MRGNFSINDKRRNSIINYQVLRIKKFKKGGLAMIGAETERTAKSHRNEDIDSERTPLNYYFKKSEGGLAQAWDNMMQNFGATYKETKKSFAFEGLVITSGHEFFTERGYIPGEPLPRELQKFFEDCYAFALRQIGYHGTDKNILSAAVHLDETTPHLQLYYIPVVDEGRKKVYAKGADGKVLRNEKGSPIQAKDKSGKSLYERVLLEQPKICSSEFWEQRGAQSSFGNLQDEFHEQVARYYGLERGEVGSNKKHTTKYQ</sequence>
<dbReference type="InterPro" id="IPR001668">
    <property type="entry name" value="Mob_Pre"/>
</dbReference>
<dbReference type="GO" id="GO:0003677">
    <property type="term" value="F:DNA binding"/>
    <property type="evidence" value="ECO:0007669"/>
    <property type="project" value="InterPro"/>
</dbReference>
<reference evidence="2" key="2">
    <citation type="submission" date="2021-04" db="EMBL/GenBank/DDBJ databases">
        <authorList>
            <person name="Gilroy R."/>
        </authorList>
    </citation>
    <scope>NUCLEOTIDE SEQUENCE</scope>
    <source>
        <strain evidence="2">ChiW7-2402</strain>
    </source>
</reference>
<dbReference type="GO" id="GO:0006310">
    <property type="term" value="P:DNA recombination"/>
    <property type="evidence" value="ECO:0007669"/>
    <property type="project" value="InterPro"/>
</dbReference>
<dbReference type="Gene3D" id="3.30.930.30">
    <property type="match status" value="1"/>
</dbReference>
<comment type="similarity">
    <text evidence="1">Belongs to the plasmid mobilization pre family.</text>
</comment>